<comment type="catalytic activity">
    <reaction evidence="11">
        <text>ATP + H2O = ADP + phosphate + H(+)</text>
        <dbReference type="Rhea" id="RHEA:13065"/>
        <dbReference type="ChEBI" id="CHEBI:15377"/>
        <dbReference type="ChEBI" id="CHEBI:15378"/>
        <dbReference type="ChEBI" id="CHEBI:30616"/>
        <dbReference type="ChEBI" id="CHEBI:43474"/>
        <dbReference type="ChEBI" id="CHEBI:456216"/>
        <dbReference type="EC" id="3.6.4.13"/>
    </reaction>
</comment>
<evidence type="ECO:0000256" key="5">
    <source>
        <dbReference type="ARBA" id="ARBA00022741"/>
    </source>
</evidence>
<dbReference type="EC" id="3.6.4.13" evidence="2"/>
<protein>
    <recommendedName>
        <fullName evidence="2">RNA helicase</fullName>
        <ecNumber evidence="2">3.6.4.13</ecNumber>
    </recommendedName>
</protein>
<dbReference type="OrthoDB" id="5600252at2759"/>
<evidence type="ECO:0000256" key="6">
    <source>
        <dbReference type="ARBA" id="ARBA00022801"/>
    </source>
</evidence>
<dbReference type="RefSeq" id="XP_013317868.1">
    <property type="nucleotide sequence ID" value="XM_013462414.1"/>
</dbReference>
<dbReference type="CDD" id="cd18791">
    <property type="entry name" value="SF2_C_RHA"/>
    <property type="match status" value="1"/>
</dbReference>
<dbReference type="SUPFAM" id="SSF52540">
    <property type="entry name" value="P-loop containing nucleoside triphosphate hydrolases"/>
    <property type="match status" value="1"/>
</dbReference>
<dbReference type="Pfam" id="PF00270">
    <property type="entry name" value="DEAD"/>
    <property type="match status" value="1"/>
</dbReference>
<dbReference type="GO" id="GO:0003723">
    <property type="term" value="F:RNA binding"/>
    <property type="evidence" value="ECO:0007669"/>
    <property type="project" value="UniProtKB-KW"/>
</dbReference>
<dbReference type="Pfam" id="PF21010">
    <property type="entry name" value="HA2_C"/>
    <property type="match status" value="1"/>
</dbReference>
<keyword evidence="6" id="KW-0378">Hydrolase</keyword>
<dbReference type="InterPro" id="IPR027417">
    <property type="entry name" value="P-loop_NTPase"/>
</dbReference>
<dbReference type="FunFam" id="1.20.120.1080:FF:000002">
    <property type="entry name" value="Putative ATP-dependent RNA helicase DHX36"/>
    <property type="match status" value="1"/>
</dbReference>
<dbReference type="SMART" id="SM00490">
    <property type="entry name" value="HELICc"/>
    <property type="match status" value="1"/>
</dbReference>
<feature type="domain" description="Helicase C-terminal" evidence="15">
    <location>
        <begin position="922"/>
        <end position="1091"/>
    </location>
</feature>
<evidence type="ECO:0000256" key="8">
    <source>
        <dbReference type="ARBA" id="ARBA00022840"/>
    </source>
</evidence>
<dbReference type="InterPro" id="IPR001650">
    <property type="entry name" value="Helicase_C-like"/>
</dbReference>
<evidence type="ECO:0000313" key="17">
    <source>
        <dbReference type="Proteomes" id="UP000054342"/>
    </source>
</evidence>
<evidence type="ECO:0000256" key="11">
    <source>
        <dbReference type="ARBA" id="ARBA00047984"/>
    </source>
</evidence>
<feature type="compositionally biased region" description="Basic and acidic residues" evidence="13">
    <location>
        <begin position="369"/>
        <end position="408"/>
    </location>
</feature>
<feature type="compositionally biased region" description="Basic residues" evidence="13">
    <location>
        <begin position="1"/>
        <end position="10"/>
    </location>
</feature>
<evidence type="ECO:0000256" key="3">
    <source>
        <dbReference type="ARBA" id="ARBA00022528"/>
    </source>
</evidence>
<dbReference type="FunFam" id="3.40.50.300:FF:000819">
    <property type="entry name" value="ATP dependent RNA helicase, putative"/>
    <property type="match status" value="1"/>
</dbReference>
<evidence type="ECO:0000256" key="12">
    <source>
        <dbReference type="SAM" id="Coils"/>
    </source>
</evidence>
<gene>
    <name evidence="16" type="ORF">PV05_05852</name>
</gene>
<feature type="region of interest" description="Disordered" evidence="13">
    <location>
        <begin position="1"/>
        <end position="70"/>
    </location>
</feature>
<feature type="compositionally biased region" description="Polar residues" evidence="13">
    <location>
        <begin position="244"/>
        <end position="271"/>
    </location>
</feature>
<evidence type="ECO:0000256" key="7">
    <source>
        <dbReference type="ARBA" id="ARBA00022806"/>
    </source>
</evidence>
<dbReference type="Proteomes" id="UP000054342">
    <property type="component" value="Unassembled WGS sequence"/>
</dbReference>
<dbReference type="InterPro" id="IPR007502">
    <property type="entry name" value="Helicase-assoc_dom"/>
</dbReference>
<dbReference type="InterPro" id="IPR014001">
    <property type="entry name" value="Helicase_ATP-bd"/>
</dbReference>
<feature type="domain" description="Helicase ATP-binding" evidence="14">
    <location>
        <begin position="665"/>
        <end position="836"/>
    </location>
</feature>
<feature type="region of interest" description="Disordered" evidence="13">
    <location>
        <begin position="369"/>
        <end position="435"/>
    </location>
</feature>
<dbReference type="Pfam" id="PF00271">
    <property type="entry name" value="Helicase_C"/>
    <property type="match status" value="1"/>
</dbReference>
<keyword evidence="7" id="KW-0347">Helicase</keyword>
<dbReference type="PROSITE" id="PS51194">
    <property type="entry name" value="HELICASE_CTER"/>
    <property type="match status" value="1"/>
</dbReference>
<keyword evidence="8" id="KW-0067">ATP-binding</keyword>
<keyword evidence="10" id="KW-0809">Transit peptide</keyword>
<evidence type="ECO:0000259" key="14">
    <source>
        <dbReference type="PROSITE" id="PS51192"/>
    </source>
</evidence>
<dbReference type="GO" id="GO:0005524">
    <property type="term" value="F:ATP binding"/>
    <property type="evidence" value="ECO:0007669"/>
    <property type="project" value="UniProtKB-KW"/>
</dbReference>
<dbReference type="Pfam" id="PF04408">
    <property type="entry name" value="WHD_HA2"/>
    <property type="match status" value="1"/>
</dbReference>
<dbReference type="SMART" id="SM00847">
    <property type="entry name" value="HA2"/>
    <property type="match status" value="1"/>
</dbReference>
<proteinExistence type="predicted"/>
<feature type="region of interest" description="Disordered" evidence="13">
    <location>
        <begin position="312"/>
        <end position="336"/>
    </location>
</feature>
<reference evidence="16 17" key="1">
    <citation type="submission" date="2015-01" db="EMBL/GenBank/DDBJ databases">
        <title>The Genome Sequence of Exophiala xenobiotica CBS118157.</title>
        <authorList>
            <consortium name="The Broad Institute Genomics Platform"/>
            <person name="Cuomo C."/>
            <person name="de Hoog S."/>
            <person name="Gorbushina A."/>
            <person name="Stielow B."/>
            <person name="Teixiera M."/>
            <person name="Abouelleil A."/>
            <person name="Chapman S.B."/>
            <person name="Priest M."/>
            <person name="Young S.K."/>
            <person name="Wortman J."/>
            <person name="Nusbaum C."/>
            <person name="Birren B."/>
        </authorList>
    </citation>
    <scope>NUCLEOTIDE SEQUENCE [LARGE SCALE GENOMIC DNA]</scope>
    <source>
        <strain evidence="16 17">CBS 118157</strain>
    </source>
</reference>
<evidence type="ECO:0000256" key="9">
    <source>
        <dbReference type="ARBA" id="ARBA00022884"/>
    </source>
</evidence>
<dbReference type="Gene3D" id="3.40.50.300">
    <property type="entry name" value="P-loop containing nucleotide triphosphate hydrolases"/>
    <property type="match status" value="2"/>
</dbReference>
<feature type="compositionally biased region" description="Polar residues" evidence="13">
    <location>
        <begin position="60"/>
        <end position="70"/>
    </location>
</feature>
<dbReference type="FunFam" id="3.40.50.300:FF:000500">
    <property type="entry name" value="ATP-dependent RNA helicase DHX29"/>
    <property type="match status" value="1"/>
</dbReference>
<dbReference type="SMART" id="SM00487">
    <property type="entry name" value="DEXDc"/>
    <property type="match status" value="1"/>
</dbReference>
<feature type="region of interest" description="Disordered" evidence="13">
    <location>
        <begin position="235"/>
        <end position="298"/>
    </location>
</feature>
<evidence type="ECO:0000256" key="2">
    <source>
        <dbReference type="ARBA" id="ARBA00012552"/>
    </source>
</evidence>
<dbReference type="InterPro" id="IPR011545">
    <property type="entry name" value="DEAD/DEAH_box_helicase_dom"/>
</dbReference>
<keyword evidence="5" id="KW-0547">Nucleotide-binding</keyword>
<dbReference type="STRING" id="348802.A0A0D2FB45"/>
<evidence type="ECO:0000259" key="15">
    <source>
        <dbReference type="PROSITE" id="PS51194"/>
    </source>
</evidence>
<dbReference type="HOGENOM" id="CLU_001832_1_3_1"/>
<dbReference type="EMBL" id="KN847319">
    <property type="protein sequence ID" value="KIW57284.1"/>
    <property type="molecule type" value="Genomic_DNA"/>
</dbReference>
<dbReference type="GO" id="GO:0016787">
    <property type="term" value="F:hydrolase activity"/>
    <property type="evidence" value="ECO:0007669"/>
    <property type="project" value="UniProtKB-KW"/>
</dbReference>
<dbReference type="PANTHER" id="PTHR18934:SF145">
    <property type="entry name" value="ATP-DEPENDENT RNA HELICASE DHX57-RELATED"/>
    <property type="match status" value="1"/>
</dbReference>
<sequence>MAPNKKKKKAASNPARGFATTSLPSKAKPANEPERNVVRPSAGVQEQGAQGEPSAGPSGQGTDVGTNGQQSTQIEDMTPEELEAHLENSELEALVEKYSARCIADANRQIARLETERRQLRLQANKLSTYLWLPEETIDELLEMNPASTATSGHNGNACIAPSAEEVALVELWTLQRILQALQLPRILDAIHYIAGLAASGQLSTTTDSLPGLPEALQWYATHTEAAELPSYEHVVGSRPGKSGDSTPVQDDSETVTATRSRQSPVSTPVQVSEPEDDSTPESSSVESDEDDDPTRLTEKYVRIRRMLWELENPDPSKEPTRLSRKQKRAAQLGGRLQKLRRDPLFDEYEAESAWNETTIELDATHQHRLRMETTRRRNQKKGDVPKQDGEVTEDTKIASDGGKPADHDGDELLGGMFGNADDAISPDEGPQSQERKVKLVDFGKWTGVSPRKLLEDTCKGYDARCRIQVRMLQSTPYSTRHCLDISWSNDTVPDDHAVLAIPAEVSSQMTPRNWSLTMDTVAAASRAQSEAYVCTLGIFLVASLGSKEQKAAARLPTVWRELIRDLTDAKQRMMNEEHKETLRRLRGILQDAQEKLQGGQDRVGAKARHLTISRDRRRPRHTPIRLDADSISTEWTSRTSRPAFQQMLEVRQSLPVHQYKDDILSCIANNAVSVICAETGAGKSSGIPVLLLEQRFEGGQDCRILVTQPRRISAVTLARRVSAELGESRNDIGTSRSLVGYAIRLESKTSSTTRITYATTGVLLRMLEESPDLDELDYLILDEVHERTMDLDLLFIALRKLQKRRSTLRIVLMSATVDARKFSDYFGGAPVLDLPGRTFPVEVGFLEDAVEATIDIASSENKTLLVEDDVADFDEYATEKGRPVISNPEKYSSKTHHIISQMDEYRIEYDLIAKLAASIATKCQYVKYSKAILIFMPGIGEMRRLHNLLLSMDIFSQGWVVHLLHSTFSTDDLEKAFERPPHGYRKIVIATNIAETGITIPDVTAVIDTCKEKVMRFDERRQLSRLTEGFISRSSARQRRGRAARVQDGLCFHLVTKHRHDNLMLEQQIPEILRLSLQDPMLRIKVWDLGSIEETLNAAIDPPSRKNVLRAIEKLKDAGALTKSEALTPLGQQIARLPLEVSLAKLAIFGVIFRCLDPILSIISLLTSKSPFLSSSTSGSQPDARQIFSRADSDLLSSFNAYEAWRRAKAARSAQEFCRKYHISDQTMSQVEEQKIQLLVYLVDAGLVILEGAEKAALSRARPSAGRGAGGTFYTIPERYNHKVSDRALNAIMAMALYPRILMREGKGWRNVYTNQQVSLTARSINYNTLKAPHWLSFYEAMQNRSGNLNVFETSAIPESALAVMLGDAEFKFYAGVMVLDSGKIKVSVKHWRQLMAIKTVREQLSRVLETAYKKPGQALEENEQKWVDMWLNIEACQE</sequence>
<evidence type="ECO:0000256" key="1">
    <source>
        <dbReference type="ARBA" id="ARBA00004229"/>
    </source>
</evidence>
<comment type="subcellular location">
    <subcellularLocation>
        <location evidence="1">Plastid</location>
        <location evidence="1">Chloroplast</location>
    </subcellularLocation>
</comment>
<feature type="coiled-coil region" evidence="12">
    <location>
        <begin position="103"/>
        <end position="130"/>
    </location>
</feature>
<dbReference type="GeneID" id="25327760"/>
<evidence type="ECO:0000256" key="13">
    <source>
        <dbReference type="SAM" id="MobiDB-lite"/>
    </source>
</evidence>
<evidence type="ECO:0000256" key="10">
    <source>
        <dbReference type="ARBA" id="ARBA00022946"/>
    </source>
</evidence>
<evidence type="ECO:0000313" key="16">
    <source>
        <dbReference type="EMBL" id="KIW57284.1"/>
    </source>
</evidence>
<dbReference type="PANTHER" id="PTHR18934">
    <property type="entry name" value="ATP-DEPENDENT RNA HELICASE"/>
    <property type="match status" value="1"/>
</dbReference>
<dbReference type="InterPro" id="IPR048333">
    <property type="entry name" value="HA2_WH"/>
</dbReference>
<keyword evidence="9" id="KW-0694">RNA-binding</keyword>
<dbReference type="PROSITE" id="PS51192">
    <property type="entry name" value="HELICASE_ATP_BIND_1"/>
    <property type="match status" value="1"/>
</dbReference>
<keyword evidence="3" id="KW-0150">Chloroplast</keyword>
<dbReference type="CDD" id="cd17917">
    <property type="entry name" value="DEXHc_RHA-like"/>
    <property type="match status" value="1"/>
</dbReference>
<keyword evidence="17" id="KW-1185">Reference proteome</keyword>
<keyword evidence="12" id="KW-0175">Coiled coil</keyword>
<dbReference type="GO" id="GO:0003724">
    <property type="term" value="F:RNA helicase activity"/>
    <property type="evidence" value="ECO:0007669"/>
    <property type="project" value="UniProtKB-EC"/>
</dbReference>
<accession>A0A0D2FB45</accession>
<organism evidence="16 17">
    <name type="scientific">Exophiala xenobiotica</name>
    <dbReference type="NCBI Taxonomy" id="348802"/>
    <lineage>
        <taxon>Eukaryota</taxon>
        <taxon>Fungi</taxon>
        <taxon>Dikarya</taxon>
        <taxon>Ascomycota</taxon>
        <taxon>Pezizomycotina</taxon>
        <taxon>Eurotiomycetes</taxon>
        <taxon>Chaetothyriomycetidae</taxon>
        <taxon>Chaetothyriales</taxon>
        <taxon>Herpotrichiellaceae</taxon>
        <taxon>Exophiala</taxon>
    </lineage>
</organism>
<name>A0A0D2FB45_9EURO</name>
<dbReference type="Gene3D" id="1.20.120.1080">
    <property type="match status" value="1"/>
</dbReference>
<feature type="coiled-coil region" evidence="12">
    <location>
        <begin position="576"/>
        <end position="603"/>
    </location>
</feature>
<evidence type="ECO:0000256" key="4">
    <source>
        <dbReference type="ARBA" id="ARBA00022640"/>
    </source>
</evidence>
<keyword evidence="4" id="KW-0934">Plastid</keyword>